<dbReference type="Pfam" id="PF13505">
    <property type="entry name" value="OMP_b-brl"/>
    <property type="match status" value="1"/>
</dbReference>
<protein>
    <submittedName>
        <fullName evidence="4">Porin family protein</fullName>
    </submittedName>
</protein>
<accession>A0A8J6TXZ5</accession>
<feature type="signal peptide" evidence="2">
    <location>
        <begin position="1"/>
        <end position="23"/>
    </location>
</feature>
<sequence length="247" mass="26781">MKIHSRIKLALAATIFFPMSAMAADYIPVVQEVPVEVGSGWYLRGDIGYSWGDKADKISYNVNSGGVDFPGDTRAPNFDDTFNLGAGVGYRFTDYFRADATVDGFRSTLSASDPWTAGNVTGSADFTAISLMANGYVDLGTYVGFTPYIGAGLGSTYMNFSDLNATLPDGSMQTIAGDKDWRFTYALMAGVAYDVTKNMKLDLGYKYRHIKGGDMFDGTTSFGESVTGSNGDLSTHEVRVGLRYELW</sequence>
<dbReference type="Gene3D" id="2.40.160.20">
    <property type="match status" value="1"/>
</dbReference>
<dbReference type="RefSeq" id="WP_188163605.1">
    <property type="nucleotide sequence ID" value="NZ_JACVVX010000001.1"/>
</dbReference>
<evidence type="ECO:0000259" key="3">
    <source>
        <dbReference type="Pfam" id="PF13505"/>
    </source>
</evidence>
<feature type="domain" description="Outer membrane protein beta-barrel" evidence="3">
    <location>
        <begin position="10"/>
        <end position="244"/>
    </location>
</feature>
<organism evidence="4 5">
    <name type="scientific">Oryzicola mucosus</name>
    <dbReference type="NCBI Taxonomy" id="2767425"/>
    <lineage>
        <taxon>Bacteria</taxon>
        <taxon>Pseudomonadati</taxon>
        <taxon>Pseudomonadota</taxon>
        <taxon>Alphaproteobacteria</taxon>
        <taxon>Hyphomicrobiales</taxon>
        <taxon>Phyllobacteriaceae</taxon>
        <taxon>Oryzicola</taxon>
    </lineage>
</organism>
<comment type="caution">
    <text evidence="4">The sequence shown here is derived from an EMBL/GenBank/DDBJ whole genome shotgun (WGS) entry which is preliminary data.</text>
</comment>
<evidence type="ECO:0000313" key="4">
    <source>
        <dbReference type="EMBL" id="MBD0414236.1"/>
    </source>
</evidence>
<evidence type="ECO:0000313" key="5">
    <source>
        <dbReference type="Proteomes" id="UP000643405"/>
    </source>
</evidence>
<gene>
    <name evidence="4" type="ORF">ICI42_06170</name>
</gene>
<dbReference type="Proteomes" id="UP000643405">
    <property type="component" value="Unassembled WGS sequence"/>
</dbReference>
<dbReference type="EMBL" id="JACVVX010000001">
    <property type="protein sequence ID" value="MBD0414236.1"/>
    <property type="molecule type" value="Genomic_DNA"/>
</dbReference>
<feature type="chain" id="PRO_5035252870" evidence="2">
    <location>
        <begin position="24"/>
        <end position="247"/>
    </location>
</feature>
<keyword evidence="5" id="KW-1185">Reference proteome</keyword>
<dbReference type="InterPro" id="IPR027385">
    <property type="entry name" value="Beta-barrel_OMP"/>
</dbReference>
<proteinExistence type="predicted"/>
<evidence type="ECO:0000256" key="2">
    <source>
        <dbReference type="SAM" id="SignalP"/>
    </source>
</evidence>
<evidence type="ECO:0000256" key="1">
    <source>
        <dbReference type="ARBA" id="ARBA00022729"/>
    </source>
</evidence>
<name>A0A8J6TXZ5_9HYPH</name>
<dbReference type="SUPFAM" id="SSF56925">
    <property type="entry name" value="OMPA-like"/>
    <property type="match status" value="1"/>
</dbReference>
<dbReference type="InterPro" id="IPR011250">
    <property type="entry name" value="OMP/PagP_B-barrel"/>
</dbReference>
<keyword evidence="1 2" id="KW-0732">Signal</keyword>
<reference evidence="4" key="1">
    <citation type="submission" date="2020-09" db="EMBL/GenBank/DDBJ databases">
        <title>Genome seq and assembly of Tianweitania sp.</title>
        <authorList>
            <person name="Chhetri G."/>
        </authorList>
    </citation>
    <scope>NUCLEOTIDE SEQUENCE</scope>
    <source>
        <strain evidence="4">Rool2</strain>
    </source>
</reference>
<dbReference type="AlphaFoldDB" id="A0A8J6TXZ5"/>